<dbReference type="AlphaFoldDB" id="A0A9W6Z9C9"/>
<dbReference type="InterPro" id="IPR052206">
    <property type="entry name" value="Retinol_saturase"/>
</dbReference>
<evidence type="ECO:0000256" key="6">
    <source>
        <dbReference type="ARBA" id="ARBA00023027"/>
    </source>
</evidence>
<keyword evidence="4" id="KW-0274">FAD</keyword>
<name>A0A9W6Z9C9_9STRA</name>
<evidence type="ECO:0000256" key="1">
    <source>
        <dbReference type="ARBA" id="ARBA00005855"/>
    </source>
</evidence>
<dbReference type="SUPFAM" id="SSF51905">
    <property type="entry name" value="FAD/NAD(P)-binding domain"/>
    <property type="match status" value="1"/>
</dbReference>
<dbReference type="PANTHER" id="PTHR46091">
    <property type="entry name" value="BLR7054 PROTEIN"/>
    <property type="match status" value="1"/>
</dbReference>
<keyword evidence="7" id="KW-0472">Membrane</keyword>
<gene>
    <name evidence="8" type="ORF">TrVE_jg824</name>
</gene>
<organism evidence="8 9">
    <name type="scientific">Triparma verrucosa</name>
    <dbReference type="NCBI Taxonomy" id="1606542"/>
    <lineage>
        <taxon>Eukaryota</taxon>
        <taxon>Sar</taxon>
        <taxon>Stramenopiles</taxon>
        <taxon>Ochrophyta</taxon>
        <taxon>Bolidophyceae</taxon>
        <taxon>Parmales</taxon>
        <taxon>Triparmaceae</taxon>
        <taxon>Triparma</taxon>
    </lineage>
</organism>
<reference evidence="9" key="1">
    <citation type="journal article" date="2023" name="Commun. Biol.">
        <title>Genome analysis of Parmales, the sister group of diatoms, reveals the evolutionary specialization of diatoms from phago-mixotrophs to photoautotrophs.</title>
        <authorList>
            <person name="Ban H."/>
            <person name="Sato S."/>
            <person name="Yoshikawa S."/>
            <person name="Yamada K."/>
            <person name="Nakamura Y."/>
            <person name="Ichinomiya M."/>
            <person name="Sato N."/>
            <person name="Blanc-Mathieu R."/>
            <person name="Endo H."/>
            <person name="Kuwata A."/>
            <person name="Ogata H."/>
        </authorList>
    </citation>
    <scope>NUCLEOTIDE SEQUENCE [LARGE SCALE GENOMIC DNA]</scope>
    <source>
        <strain evidence="9">NIES 3699</strain>
    </source>
</reference>
<keyword evidence="3" id="KW-0732">Signal</keyword>
<dbReference type="Proteomes" id="UP001165160">
    <property type="component" value="Unassembled WGS sequence"/>
</dbReference>
<dbReference type="Gene3D" id="3.50.50.60">
    <property type="entry name" value="FAD/NAD(P)-binding domain"/>
    <property type="match status" value="2"/>
</dbReference>
<keyword evidence="6" id="KW-0520">NAD</keyword>
<protein>
    <submittedName>
        <fullName evidence="8">Uncharacterized protein</fullName>
    </submittedName>
</protein>
<evidence type="ECO:0000313" key="8">
    <source>
        <dbReference type="EMBL" id="GMH49919.1"/>
    </source>
</evidence>
<dbReference type="Pfam" id="PF13450">
    <property type="entry name" value="NAD_binding_8"/>
    <property type="match status" value="1"/>
</dbReference>
<feature type="transmembrane region" description="Helical" evidence="7">
    <location>
        <begin position="77"/>
        <end position="96"/>
    </location>
</feature>
<sequence length="673" mass="74131">MSRDSNIKLYAAGSAALITSFISFKILRFALSKRQSEPRDFVAAVKKLEGVEDQNVRTTFSKARYQKAVKKNGDKEFDVVFVGGGLGCLACAAALARTGKRCLMLEQGDQLGGGAHIFSVPGGFEFETGVHYLGNDVKMAKLLDFLSCGRLELESIGTPIPDTVFQAGSDRMDMADGQPAKGASSTSKMYDQIVINGESFPFVAGKENLRTMLKARFPSKTDHIKIDTFFTILDDFSGDKVQEQVTMFFRLKCVHVLPMWLRDKLQRFLTKDFLKYAHMTSEDMLRHCDIKPESKLGMVILGQYGDAGMRPDKASSLIQLGVTLHYMDGSTYPKGGSGAIPRKLNNVIMAAGGKSFVHARVTELLFNGSGSPTCIGVRVNGVTDVFAKTVVSGIGVGRTYRDLVATSSDKRISAAAAQPLERIYKSPDTCENSVAFIFLFVGLDVSGQPEEERDDRNHNTWIYPDFPDSKLDGFTNMEQRVFGKDGEVAGEPWSRPMPFFCASGSSKDSTYESRFPGKKTIVILSQCPFGWVKQWQNIPKAQREKDEQYQKFKQRTEDYMMEHGFRSVFPHLEKYVVHKSVGTPLSTNTWLGTDEGECYGQGLTPQHLHLPDMIPTSSVKNLYMTGQDVCTLGVSGAMSAGYITANAIAGYGAWENAILQSDIVLGLGLPGLF</sequence>
<keyword evidence="7" id="KW-0812">Transmembrane</keyword>
<evidence type="ECO:0000256" key="4">
    <source>
        <dbReference type="ARBA" id="ARBA00022827"/>
    </source>
</evidence>
<keyword evidence="2" id="KW-0285">Flavoprotein</keyword>
<proteinExistence type="inferred from homology"/>
<dbReference type="EMBL" id="BRXX01000614">
    <property type="protein sequence ID" value="GMH49919.1"/>
    <property type="molecule type" value="Genomic_DNA"/>
</dbReference>
<evidence type="ECO:0000256" key="3">
    <source>
        <dbReference type="ARBA" id="ARBA00022729"/>
    </source>
</evidence>
<comment type="caution">
    <text evidence="8">The sequence shown here is derived from an EMBL/GenBank/DDBJ whole genome shotgun (WGS) entry which is preliminary data.</text>
</comment>
<keyword evidence="7" id="KW-1133">Transmembrane helix</keyword>
<comment type="similarity">
    <text evidence="1">Belongs to the carotenoid/retinoid oxidoreductase family. CrtISO subfamily.</text>
</comment>
<feature type="transmembrane region" description="Helical" evidence="7">
    <location>
        <begin position="12"/>
        <end position="31"/>
    </location>
</feature>
<keyword evidence="9" id="KW-1185">Reference proteome</keyword>
<evidence type="ECO:0000256" key="2">
    <source>
        <dbReference type="ARBA" id="ARBA00022630"/>
    </source>
</evidence>
<evidence type="ECO:0000256" key="7">
    <source>
        <dbReference type="SAM" id="Phobius"/>
    </source>
</evidence>
<evidence type="ECO:0000313" key="9">
    <source>
        <dbReference type="Proteomes" id="UP001165160"/>
    </source>
</evidence>
<accession>A0A9W6Z9C9</accession>
<dbReference type="PANTHER" id="PTHR46091:SF3">
    <property type="entry name" value="AMINE OXIDASE DOMAIN-CONTAINING PROTEIN"/>
    <property type="match status" value="1"/>
</dbReference>
<evidence type="ECO:0000256" key="5">
    <source>
        <dbReference type="ARBA" id="ARBA00022857"/>
    </source>
</evidence>
<dbReference type="InterPro" id="IPR036188">
    <property type="entry name" value="FAD/NAD-bd_sf"/>
</dbReference>
<keyword evidence="5" id="KW-0521">NADP</keyword>